<dbReference type="EMBL" id="JAJNDC010000001">
    <property type="protein sequence ID" value="MCW9712247.1"/>
    <property type="molecule type" value="Genomic_DNA"/>
</dbReference>
<protein>
    <submittedName>
        <fullName evidence="5">AraC family transcriptional regulator</fullName>
    </submittedName>
</protein>
<dbReference type="PANTHER" id="PTHR43280">
    <property type="entry name" value="ARAC-FAMILY TRANSCRIPTIONAL REGULATOR"/>
    <property type="match status" value="1"/>
</dbReference>
<evidence type="ECO:0000256" key="1">
    <source>
        <dbReference type="ARBA" id="ARBA00023015"/>
    </source>
</evidence>
<sequence length="129" mass="14995">MSKIELELKIFRKELPEPKPEWPNKIHRVLHCIHEHLFDPTLTVQQLKEKCTANGTNFSGTFKYYVGLSPKEYIVKYRIAAACRLLKRVPAEYPILHVAIVVGFSSHSAFSRTFKRRKGVTPSEFRHES</sequence>
<dbReference type="Gene3D" id="1.10.10.60">
    <property type="entry name" value="Homeodomain-like"/>
    <property type="match status" value="2"/>
</dbReference>
<dbReference type="InterPro" id="IPR009057">
    <property type="entry name" value="Homeodomain-like_sf"/>
</dbReference>
<reference evidence="5 6" key="1">
    <citation type="submission" date="2021-11" db="EMBL/GenBank/DDBJ databases">
        <title>Aliifidinibius sp. nov., a new bacterium isolated from saline soil.</title>
        <authorList>
            <person name="Galisteo C."/>
            <person name="De La Haba R."/>
            <person name="Sanchez-Porro C."/>
            <person name="Ventosa A."/>
        </authorList>
    </citation>
    <scope>NUCLEOTIDE SEQUENCE [LARGE SCALE GENOMIC DNA]</scope>
    <source>
        <strain evidence="5 6">KACC 190600</strain>
    </source>
</reference>
<gene>
    <name evidence="5" type="ORF">LQ318_04935</name>
</gene>
<dbReference type="SUPFAM" id="SSF46689">
    <property type="entry name" value="Homeodomain-like"/>
    <property type="match status" value="1"/>
</dbReference>
<evidence type="ECO:0000256" key="3">
    <source>
        <dbReference type="ARBA" id="ARBA00023163"/>
    </source>
</evidence>
<evidence type="ECO:0000313" key="5">
    <source>
        <dbReference type="EMBL" id="MCW9712247.1"/>
    </source>
</evidence>
<accession>A0ABT3PWM1</accession>
<keyword evidence="1" id="KW-0805">Transcription regulation</keyword>
<dbReference type="RefSeq" id="WP_265788047.1">
    <property type="nucleotide sequence ID" value="NZ_BAABRS010000001.1"/>
</dbReference>
<keyword evidence="2" id="KW-0238">DNA-binding</keyword>
<keyword evidence="6" id="KW-1185">Reference proteome</keyword>
<dbReference type="PANTHER" id="PTHR43280:SF2">
    <property type="entry name" value="HTH-TYPE TRANSCRIPTIONAL REGULATOR EXSA"/>
    <property type="match status" value="1"/>
</dbReference>
<dbReference type="InterPro" id="IPR020449">
    <property type="entry name" value="Tscrpt_reg_AraC-type_HTH"/>
</dbReference>
<dbReference type="InterPro" id="IPR018060">
    <property type="entry name" value="HTH_AraC"/>
</dbReference>
<evidence type="ECO:0000256" key="2">
    <source>
        <dbReference type="ARBA" id="ARBA00023125"/>
    </source>
</evidence>
<dbReference type="Proteomes" id="UP001207337">
    <property type="component" value="Unassembled WGS sequence"/>
</dbReference>
<evidence type="ECO:0000259" key="4">
    <source>
        <dbReference type="PROSITE" id="PS01124"/>
    </source>
</evidence>
<dbReference type="Pfam" id="PF12833">
    <property type="entry name" value="HTH_18"/>
    <property type="match status" value="1"/>
</dbReference>
<organism evidence="5 6">
    <name type="scientific">Fodinibius salicampi</name>
    <dbReference type="NCBI Taxonomy" id="1920655"/>
    <lineage>
        <taxon>Bacteria</taxon>
        <taxon>Pseudomonadati</taxon>
        <taxon>Balneolota</taxon>
        <taxon>Balneolia</taxon>
        <taxon>Balneolales</taxon>
        <taxon>Balneolaceae</taxon>
        <taxon>Fodinibius</taxon>
    </lineage>
</organism>
<dbReference type="PRINTS" id="PR00032">
    <property type="entry name" value="HTHARAC"/>
</dbReference>
<name>A0ABT3PWM1_9BACT</name>
<dbReference type="SMART" id="SM00342">
    <property type="entry name" value="HTH_ARAC"/>
    <property type="match status" value="1"/>
</dbReference>
<keyword evidence="3" id="KW-0804">Transcription</keyword>
<feature type="domain" description="HTH araC/xylS-type" evidence="4">
    <location>
        <begin position="27"/>
        <end position="128"/>
    </location>
</feature>
<dbReference type="PROSITE" id="PS01124">
    <property type="entry name" value="HTH_ARAC_FAMILY_2"/>
    <property type="match status" value="1"/>
</dbReference>
<comment type="caution">
    <text evidence="5">The sequence shown here is derived from an EMBL/GenBank/DDBJ whole genome shotgun (WGS) entry which is preliminary data.</text>
</comment>
<evidence type="ECO:0000313" key="6">
    <source>
        <dbReference type="Proteomes" id="UP001207337"/>
    </source>
</evidence>
<proteinExistence type="predicted"/>